<proteinExistence type="predicted"/>
<organism evidence="2 3">
    <name type="scientific">Galbibacter pacificus</name>
    <dbReference type="NCBI Taxonomy" id="2996052"/>
    <lineage>
        <taxon>Bacteria</taxon>
        <taxon>Pseudomonadati</taxon>
        <taxon>Bacteroidota</taxon>
        <taxon>Flavobacteriia</taxon>
        <taxon>Flavobacteriales</taxon>
        <taxon>Flavobacteriaceae</taxon>
        <taxon>Galbibacter</taxon>
    </lineage>
</organism>
<dbReference type="EMBL" id="JAPMUA010000003">
    <property type="protein sequence ID" value="MDG3586005.1"/>
    <property type="molecule type" value="Genomic_DNA"/>
</dbReference>
<dbReference type="Pfam" id="PF00296">
    <property type="entry name" value="Bac_luciferase"/>
    <property type="match status" value="1"/>
</dbReference>
<evidence type="ECO:0000313" key="2">
    <source>
        <dbReference type="EMBL" id="MDG3586005.1"/>
    </source>
</evidence>
<dbReference type="Proteomes" id="UP001153642">
    <property type="component" value="Unassembled WGS sequence"/>
</dbReference>
<dbReference type="PANTHER" id="PTHR30137">
    <property type="entry name" value="LUCIFERASE-LIKE MONOOXYGENASE"/>
    <property type="match status" value="1"/>
</dbReference>
<evidence type="ECO:0000313" key="3">
    <source>
        <dbReference type="Proteomes" id="UP001153642"/>
    </source>
</evidence>
<accession>A0ABT6FRW2</accession>
<dbReference type="InterPro" id="IPR050766">
    <property type="entry name" value="Bact_Lucif_Oxidored"/>
</dbReference>
<comment type="caution">
    <text evidence="2">The sequence shown here is derived from an EMBL/GenBank/DDBJ whole genome shotgun (WGS) entry which is preliminary data.</text>
</comment>
<dbReference type="RefSeq" id="WP_277900081.1">
    <property type="nucleotide sequence ID" value="NZ_JAPMUA010000003.1"/>
</dbReference>
<dbReference type="Gene3D" id="3.20.20.30">
    <property type="entry name" value="Luciferase-like domain"/>
    <property type="match status" value="1"/>
</dbReference>
<dbReference type="InterPro" id="IPR011251">
    <property type="entry name" value="Luciferase-like_dom"/>
</dbReference>
<sequence length="313" mass="36354">MKKIQLGLLDFGKRKSEYSSMGKVLDVIDYAIEADQLGFSRFWLSEHHNFSREEAWSSPQMLLPLILSETQRINVGMAGVLLNYYSSYSTATNFKMLANLFPSRVDLGFAAGTPPMKISQLLCQNKFDERPNTLPTKLQEISDFYHAEDEIAKNDHIIIPPFKGRVPQLYMLSNSFNKTEEALKLKLNISKSIFHNKFSLVYQKDTIQQYREKFYNRYGDFPKVSIAFTGVCAETEQKAKNIAKESGYKNFFNAIIGTPEMFYEQLKEHQYNFDVDEFIFHDCDPLNSRRIDTLKKLSHTFNLTKEKSLYNEI</sequence>
<dbReference type="InterPro" id="IPR036661">
    <property type="entry name" value="Luciferase-like_sf"/>
</dbReference>
<evidence type="ECO:0000259" key="1">
    <source>
        <dbReference type="Pfam" id="PF00296"/>
    </source>
</evidence>
<feature type="domain" description="Luciferase-like" evidence="1">
    <location>
        <begin position="6"/>
        <end position="268"/>
    </location>
</feature>
<protein>
    <submittedName>
        <fullName evidence="2">LLM class flavin-dependent oxidoreductase</fullName>
    </submittedName>
</protein>
<dbReference type="PANTHER" id="PTHR30137:SF6">
    <property type="entry name" value="LUCIFERASE-LIKE MONOOXYGENASE"/>
    <property type="match status" value="1"/>
</dbReference>
<name>A0ABT6FRW2_9FLAO</name>
<dbReference type="SUPFAM" id="SSF51679">
    <property type="entry name" value="Bacterial luciferase-like"/>
    <property type="match status" value="1"/>
</dbReference>
<reference evidence="2" key="1">
    <citation type="submission" date="2022-11" db="EMBL/GenBank/DDBJ databases">
        <title>High-quality draft genome sequence of Galbibacter sp. strain CMA-7.</title>
        <authorList>
            <person name="Wei L."/>
            <person name="Dong C."/>
            <person name="Shao Z."/>
        </authorList>
    </citation>
    <scope>NUCLEOTIDE SEQUENCE</scope>
    <source>
        <strain evidence="2">CMA-7</strain>
    </source>
</reference>
<keyword evidence="3" id="KW-1185">Reference proteome</keyword>
<gene>
    <name evidence="2" type="ORF">OSR52_08990</name>
</gene>